<dbReference type="GO" id="GO:0005737">
    <property type="term" value="C:cytoplasm"/>
    <property type="evidence" value="ECO:0007669"/>
    <property type="project" value="TreeGrafter"/>
</dbReference>
<dbReference type="SMART" id="SM00829">
    <property type="entry name" value="PKS_ER"/>
    <property type="match status" value="1"/>
</dbReference>
<evidence type="ECO:0000259" key="7">
    <source>
        <dbReference type="SMART" id="SM00829"/>
    </source>
</evidence>
<keyword evidence="5" id="KW-0560">Oxidoreductase</keyword>
<accession>A0A9W9E988</accession>
<keyword evidence="6" id="KW-0520">NAD</keyword>
<dbReference type="InterPro" id="IPR011032">
    <property type="entry name" value="GroES-like_sf"/>
</dbReference>
<dbReference type="SUPFAM" id="SSF50129">
    <property type="entry name" value="GroES-like"/>
    <property type="match status" value="1"/>
</dbReference>
<evidence type="ECO:0000256" key="3">
    <source>
        <dbReference type="ARBA" id="ARBA00022723"/>
    </source>
</evidence>
<gene>
    <name evidence="8" type="ORF">T069G_03519</name>
</gene>
<dbReference type="GO" id="GO:0004022">
    <property type="term" value="F:alcohol dehydrogenase (NAD+) activity"/>
    <property type="evidence" value="ECO:0007669"/>
    <property type="project" value="TreeGrafter"/>
</dbReference>
<dbReference type="PANTHER" id="PTHR42940:SF2">
    <property type="entry name" value="DEHYDROGENASE FAMILY OXIDOREDUCTASE, PUTATIVE (JCVI)-RELATED"/>
    <property type="match status" value="1"/>
</dbReference>
<reference evidence="8" key="1">
    <citation type="submission" date="2022-09" db="EMBL/GenBank/DDBJ databases">
        <title>Chromosome-level assembly of Trichoderma breve T069, a fungus used in development of biopesticide product.</title>
        <authorList>
            <person name="Lin R."/>
            <person name="Liu T."/>
        </authorList>
    </citation>
    <scope>NUCLEOTIDE SEQUENCE</scope>
    <source>
        <strain evidence="8">T069</strain>
    </source>
</reference>
<dbReference type="AlphaFoldDB" id="A0A9W9E988"/>
<evidence type="ECO:0000256" key="2">
    <source>
        <dbReference type="ARBA" id="ARBA00008072"/>
    </source>
</evidence>
<organism evidence="8 9">
    <name type="scientific">Trichoderma breve</name>
    <dbReference type="NCBI Taxonomy" id="2034170"/>
    <lineage>
        <taxon>Eukaryota</taxon>
        <taxon>Fungi</taxon>
        <taxon>Dikarya</taxon>
        <taxon>Ascomycota</taxon>
        <taxon>Pezizomycotina</taxon>
        <taxon>Sordariomycetes</taxon>
        <taxon>Hypocreomycetidae</taxon>
        <taxon>Hypocreales</taxon>
        <taxon>Hypocreaceae</taxon>
        <taxon>Trichoderma</taxon>
    </lineage>
</organism>
<keyword evidence="9" id="KW-1185">Reference proteome</keyword>
<evidence type="ECO:0000313" key="8">
    <source>
        <dbReference type="EMBL" id="KAJ4862565.1"/>
    </source>
</evidence>
<evidence type="ECO:0000256" key="1">
    <source>
        <dbReference type="ARBA" id="ARBA00001947"/>
    </source>
</evidence>
<dbReference type="FunFam" id="3.40.50.720:FF:000039">
    <property type="entry name" value="Alcohol dehydrogenase AdhP"/>
    <property type="match status" value="1"/>
</dbReference>
<dbReference type="Gene3D" id="3.90.180.10">
    <property type="entry name" value="Medium-chain alcohol dehydrogenases, catalytic domain"/>
    <property type="match status" value="2"/>
</dbReference>
<comment type="caution">
    <text evidence="8">The sequence shown here is derived from an EMBL/GenBank/DDBJ whole genome shotgun (WGS) entry which is preliminary data.</text>
</comment>
<dbReference type="InterPro" id="IPR020843">
    <property type="entry name" value="ER"/>
</dbReference>
<feature type="domain" description="Enoyl reductase (ER)" evidence="7">
    <location>
        <begin position="18"/>
        <end position="330"/>
    </location>
</feature>
<dbReference type="RefSeq" id="XP_056031621.1">
    <property type="nucleotide sequence ID" value="XM_056170729.1"/>
</dbReference>
<dbReference type="Proteomes" id="UP001140511">
    <property type="component" value="Unassembled WGS sequence"/>
</dbReference>
<dbReference type="GeneID" id="80865417"/>
<dbReference type="Gene3D" id="3.40.50.720">
    <property type="entry name" value="NAD(P)-binding Rossmann-like Domain"/>
    <property type="match status" value="1"/>
</dbReference>
<proteinExistence type="inferred from homology"/>
<name>A0A9W9E988_9HYPO</name>
<comment type="cofactor">
    <cofactor evidence="1">
        <name>Zn(2+)</name>
        <dbReference type="ChEBI" id="CHEBI:29105"/>
    </cofactor>
</comment>
<dbReference type="InterPro" id="IPR013149">
    <property type="entry name" value="ADH-like_C"/>
</dbReference>
<evidence type="ECO:0000313" key="9">
    <source>
        <dbReference type="Proteomes" id="UP001140511"/>
    </source>
</evidence>
<dbReference type="InterPro" id="IPR013154">
    <property type="entry name" value="ADH-like_N"/>
</dbReference>
<keyword evidence="3" id="KW-0479">Metal-binding</keyword>
<dbReference type="GO" id="GO:0046872">
    <property type="term" value="F:metal ion binding"/>
    <property type="evidence" value="ECO:0007669"/>
    <property type="project" value="UniProtKB-KW"/>
</dbReference>
<dbReference type="PANTHER" id="PTHR42940">
    <property type="entry name" value="ALCOHOL DEHYDROGENASE 1-RELATED"/>
    <property type="match status" value="1"/>
</dbReference>
<keyword evidence="4" id="KW-0862">Zinc</keyword>
<dbReference type="SUPFAM" id="SSF51735">
    <property type="entry name" value="NAD(P)-binding Rossmann-fold domains"/>
    <property type="match status" value="1"/>
</dbReference>
<protein>
    <submittedName>
        <fullName evidence="8">Zinc-binding dehydrogenase domain-containing protein</fullName>
    </submittedName>
</protein>
<dbReference type="Pfam" id="PF08240">
    <property type="entry name" value="ADH_N"/>
    <property type="match status" value="1"/>
</dbReference>
<dbReference type="EMBL" id="JAOPEN010000002">
    <property type="protein sequence ID" value="KAJ4862565.1"/>
    <property type="molecule type" value="Genomic_DNA"/>
</dbReference>
<evidence type="ECO:0000256" key="6">
    <source>
        <dbReference type="ARBA" id="ARBA00023027"/>
    </source>
</evidence>
<dbReference type="InterPro" id="IPR036291">
    <property type="entry name" value="NAD(P)-bd_dom_sf"/>
</dbReference>
<evidence type="ECO:0000256" key="5">
    <source>
        <dbReference type="ARBA" id="ARBA00023002"/>
    </source>
</evidence>
<comment type="similarity">
    <text evidence="2">Belongs to the zinc-containing alcohol dehydrogenase family.</text>
</comment>
<sequence>MTAQIPSVQTAALIKNPGSNARIEIRHDYPVPQPGKNEVLLKMECSGICYSDIYVYTGNNPHYDEVPCHEGIGQVVQLGPDVADTLLGQRVGLGWIYSVCGHCYNCKYVVANADYLMPIPDELSSFHAAPFLCGGITMVGALSLSDDALADGDTLVISGSGGGLGHLGLQLASNMKSHKRLNIIAIDTGSTKQKLSLELGANAFIDFKTEDVIKRVMELTNGKGADVAIVVPAATEAFDQALKYLKFTGTMVCAGITRMDYRLPISPTDLEYRGLVIKACHVGSEKQLKDLLISAGKKEVVPKVEVFEFSKTGELFERVKRGDIVGRFVVQIPQ</sequence>
<evidence type="ECO:0000256" key="4">
    <source>
        <dbReference type="ARBA" id="ARBA00022833"/>
    </source>
</evidence>
<dbReference type="Pfam" id="PF00107">
    <property type="entry name" value="ADH_zinc_N"/>
    <property type="match status" value="1"/>
</dbReference>